<evidence type="ECO:0000313" key="13">
    <source>
        <dbReference type="Proteomes" id="UP000738325"/>
    </source>
</evidence>
<feature type="chain" id="PRO_5040546486" description="Protein PBN1" evidence="11">
    <location>
        <begin position="23"/>
        <end position="579"/>
    </location>
</feature>
<keyword evidence="12" id="KW-0645">Protease</keyword>
<comment type="subcellular location">
    <subcellularLocation>
        <location evidence="11">Endoplasmic reticulum membrane</location>
        <topology evidence="11">Single-pass membrane protein</topology>
    </subcellularLocation>
    <subcellularLocation>
        <location evidence="1">Endoplasmic reticulum membrane</location>
        <topology evidence="1">Single-pass type III membrane protein</topology>
    </subcellularLocation>
</comment>
<comment type="caution">
    <text evidence="12">The sequence shown here is derived from an EMBL/GenBank/DDBJ whole genome shotgun (WGS) entry which is preliminary data.</text>
</comment>
<dbReference type="Pfam" id="PF08320">
    <property type="entry name" value="PIG-X"/>
    <property type="match status" value="1"/>
</dbReference>
<keyword evidence="6 11" id="KW-0812">Transmembrane</keyword>
<comment type="pathway">
    <text evidence="2 11">Glycolipid biosynthesis; glycosylphosphatidylinositol-anchor biosynthesis.</text>
</comment>
<keyword evidence="11" id="KW-0732">Signal</keyword>
<feature type="signal peptide" evidence="11">
    <location>
        <begin position="1"/>
        <end position="22"/>
    </location>
</feature>
<comment type="similarity">
    <text evidence="3 11">Belongs to the PIGX family.</text>
</comment>
<evidence type="ECO:0000256" key="6">
    <source>
        <dbReference type="ARBA" id="ARBA00022692"/>
    </source>
</evidence>
<dbReference type="SMART" id="SM00780">
    <property type="entry name" value="PIG-X"/>
    <property type="match status" value="1"/>
</dbReference>
<organism evidence="12 13">
    <name type="scientific">Dissophora globulifera</name>
    <dbReference type="NCBI Taxonomy" id="979702"/>
    <lineage>
        <taxon>Eukaryota</taxon>
        <taxon>Fungi</taxon>
        <taxon>Fungi incertae sedis</taxon>
        <taxon>Mucoromycota</taxon>
        <taxon>Mortierellomycotina</taxon>
        <taxon>Mortierellomycetes</taxon>
        <taxon>Mortierellales</taxon>
        <taxon>Mortierellaceae</taxon>
        <taxon>Dissophora</taxon>
    </lineage>
</organism>
<comment type="function">
    <text evidence="11">Required for proper folding and/or the stability of a subset of proteins in the endoplasmic reticulum. Component of glycosylphosphatidylinositol-mannosyltransferase 1 which transfers the first of the 4 mannoses in the GPI-anchor precursors during GPI-anchor biosynthesis. Probably acts by stabilizing the mannosyltransferase GPI14.</text>
</comment>
<dbReference type="Proteomes" id="UP000738325">
    <property type="component" value="Unassembled WGS sequence"/>
</dbReference>
<dbReference type="InterPro" id="IPR042322">
    <property type="entry name" value="Pbn1"/>
</dbReference>
<dbReference type="EMBL" id="JAAAIP010000389">
    <property type="protein sequence ID" value="KAG0318113.1"/>
    <property type="molecule type" value="Genomic_DNA"/>
</dbReference>
<keyword evidence="7 11" id="KW-0256">Endoplasmic reticulum</keyword>
<evidence type="ECO:0000256" key="2">
    <source>
        <dbReference type="ARBA" id="ARBA00004687"/>
    </source>
</evidence>
<keyword evidence="8 11" id="KW-1133">Transmembrane helix</keyword>
<keyword evidence="10" id="KW-0325">Glycoprotein</keyword>
<dbReference type="GO" id="GO:0006506">
    <property type="term" value="P:GPI anchor biosynthetic process"/>
    <property type="evidence" value="ECO:0007669"/>
    <property type="project" value="UniProtKB-KW"/>
</dbReference>
<keyword evidence="12" id="KW-0378">Hydrolase</keyword>
<dbReference type="PANTHER" id="PTHR28533:SF1">
    <property type="entry name" value="PROTEIN PBN1"/>
    <property type="match status" value="1"/>
</dbReference>
<sequence length="579" mass="62916">MQILSISAAAFLGWSAVASVSAQSATSSSALPQLQHRHSFFSTLPVEPSDDNLKVARHQVQVVGLSGFREWEVKGSFRDLYSAAGKISAAADRALDSHAKVHVQWHSSNASLLRPPFTPTFIPGLHLAVTSNNFDATWEAYCPVLAELTGAVDCRVLEELQLEDQSTKLINAQHLIPINNHYYVHRTTEPPGFMSSSSVLSTLVAAQQSGTRGPALIDLVLENGNGNLKVVWSVGNQGQDDEENTVKVTFDKQTDKVVEVGWFYRELTEREHTVFDHYLGATVKMDAEGEVVSEALIQTRSPVFPPHKKEIATGNIRIPGHGYSSTMSPAQTFHPHSITTIHSNPYIAETTGECDLYVLQVLPPGIFVDPFQLEGLASEIGESTVFGETDLEKPVGVVPGWGSLVLVKVQPEESVKTSRWIAGNATTETTADSQGSGKPSPYISTVDVPMHMRYQPPVSEQDPATHVDVAIPWPIVAWTCPASGNEESAVDAAKKLFYIPPLPLNLLFKENTVNFRFLLPDPIPKHYPESHVSVPVGRLEDLEVVRTVTFVLAGAGTLAVAWALIKAVAGRSSGKGKQD</sequence>
<keyword evidence="13" id="KW-1185">Reference proteome</keyword>
<name>A0A9P6UT48_9FUNG</name>
<evidence type="ECO:0000256" key="7">
    <source>
        <dbReference type="ARBA" id="ARBA00022824"/>
    </source>
</evidence>
<evidence type="ECO:0000256" key="4">
    <source>
        <dbReference type="ARBA" id="ARBA00020410"/>
    </source>
</evidence>
<gene>
    <name evidence="12" type="primary">PBN1</name>
    <name evidence="12" type="ORF">BGZ99_005861</name>
</gene>
<evidence type="ECO:0000256" key="1">
    <source>
        <dbReference type="ARBA" id="ARBA00004643"/>
    </source>
</evidence>
<keyword evidence="5 11" id="KW-0337">GPI-anchor biosynthesis</keyword>
<dbReference type="GO" id="GO:0006508">
    <property type="term" value="P:proteolysis"/>
    <property type="evidence" value="ECO:0007669"/>
    <property type="project" value="UniProtKB-KW"/>
</dbReference>
<proteinExistence type="inferred from homology"/>
<evidence type="ECO:0000256" key="9">
    <source>
        <dbReference type="ARBA" id="ARBA00023136"/>
    </source>
</evidence>
<dbReference type="InterPro" id="IPR013233">
    <property type="entry name" value="PIG-X/PBN1"/>
</dbReference>
<dbReference type="PANTHER" id="PTHR28533">
    <property type="entry name" value="PROTEIN PBN1"/>
    <property type="match status" value="1"/>
</dbReference>
<reference evidence="12" key="1">
    <citation type="journal article" date="2020" name="Fungal Divers.">
        <title>Resolving the Mortierellaceae phylogeny through synthesis of multi-gene phylogenetics and phylogenomics.</title>
        <authorList>
            <person name="Vandepol N."/>
            <person name="Liber J."/>
            <person name="Desiro A."/>
            <person name="Na H."/>
            <person name="Kennedy M."/>
            <person name="Barry K."/>
            <person name="Grigoriev I.V."/>
            <person name="Miller A.N."/>
            <person name="O'Donnell K."/>
            <person name="Stajich J.E."/>
            <person name="Bonito G."/>
        </authorList>
    </citation>
    <scope>NUCLEOTIDE SEQUENCE</scope>
    <source>
        <strain evidence="12">REB-010B</strain>
    </source>
</reference>
<evidence type="ECO:0000256" key="10">
    <source>
        <dbReference type="ARBA" id="ARBA00023180"/>
    </source>
</evidence>
<dbReference type="GO" id="GO:0000030">
    <property type="term" value="F:mannosyltransferase activity"/>
    <property type="evidence" value="ECO:0007669"/>
    <property type="project" value="TreeGrafter"/>
</dbReference>
<evidence type="ECO:0000313" key="12">
    <source>
        <dbReference type="EMBL" id="KAG0318113.1"/>
    </source>
</evidence>
<dbReference type="GO" id="GO:0005789">
    <property type="term" value="C:endoplasmic reticulum membrane"/>
    <property type="evidence" value="ECO:0007669"/>
    <property type="project" value="UniProtKB-SubCell"/>
</dbReference>
<evidence type="ECO:0000256" key="11">
    <source>
        <dbReference type="RuleBase" id="RU366056"/>
    </source>
</evidence>
<accession>A0A9P6UT48</accession>
<dbReference type="GO" id="GO:1990529">
    <property type="term" value="C:glycosylphosphatidylinositol-mannosyltransferase I complex"/>
    <property type="evidence" value="ECO:0007669"/>
    <property type="project" value="TreeGrafter"/>
</dbReference>
<evidence type="ECO:0000256" key="5">
    <source>
        <dbReference type="ARBA" id="ARBA00022502"/>
    </source>
</evidence>
<dbReference type="OrthoDB" id="5546453at2759"/>
<evidence type="ECO:0000256" key="3">
    <source>
        <dbReference type="ARBA" id="ARBA00010345"/>
    </source>
</evidence>
<keyword evidence="9 11" id="KW-0472">Membrane</keyword>
<dbReference type="AlphaFoldDB" id="A0A9P6UT48"/>
<dbReference type="GO" id="GO:0008233">
    <property type="term" value="F:peptidase activity"/>
    <property type="evidence" value="ECO:0007669"/>
    <property type="project" value="UniProtKB-KW"/>
</dbReference>
<protein>
    <recommendedName>
        <fullName evidence="4 11">Protein PBN1</fullName>
    </recommendedName>
</protein>
<feature type="transmembrane region" description="Helical" evidence="11">
    <location>
        <begin position="548"/>
        <end position="569"/>
    </location>
</feature>
<evidence type="ECO:0000256" key="8">
    <source>
        <dbReference type="ARBA" id="ARBA00022989"/>
    </source>
</evidence>